<evidence type="ECO:0000256" key="1">
    <source>
        <dbReference type="ARBA" id="ARBA00004141"/>
    </source>
</evidence>
<dbReference type="Proteomes" id="UP000053235">
    <property type="component" value="Unassembled WGS sequence"/>
</dbReference>
<dbReference type="Pfam" id="PF01758">
    <property type="entry name" value="SBF"/>
    <property type="match status" value="1"/>
</dbReference>
<dbReference type="RefSeq" id="WP_008191643.1">
    <property type="nucleotide sequence ID" value="NZ_CXWD01000011.1"/>
</dbReference>
<comment type="subcellular location">
    <subcellularLocation>
        <location evidence="1">Membrane</location>
        <topology evidence="1">Multi-pass membrane protein</topology>
    </subcellularLocation>
</comment>
<dbReference type="Gene3D" id="1.20.1530.20">
    <property type="match status" value="1"/>
</dbReference>
<accession>A0A0M7ADT8</accession>
<feature type="transmembrane region" description="Helical" evidence="5">
    <location>
        <begin position="194"/>
        <end position="214"/>
    </location>
</feature>
<dbReference type="PANTHER" id="PTHR10361">
    <property type="entry name" value="SODIUM-BILE ACID COTRANSPORTER"/>
    <property type="match status" value="1"/>
</dbReference>
<keyword evidence="3 5" id="KW-1133">Transmembrane helix</keyword>
<reference evidence="7" key="1">
    <citation type="submission" date="2015-07" db="EMBL/GenBank/DDBJ databases">
        <authorList>
            <person name="Rodrigo-Torres Lidia"/>
            <person name="Arahal R.David."/>
        </authorList>
    </citation>
    <scope>NUCLEOTIDE SEQUENCE [LARGE SCALE GENOMIC DNA]</scope>
    <source>
        <strain evidence="7">CECT 5112</strain>
    </source>
</reference>
<feature type="transmembrane region" description="Helical" evidence="5">
    <location>
        <begin position="163"/>
        <end position="182"/>
    </location>
</feature>
<feature type="transmembrane region" description="Helical" evidence="5">
    <location>
        <begin position="38"/>
        <end position="62"/>
    </location>
</feature>
<feature type="transmembrane region" description="Helical" evidence="5">
    <location>
        <begin position="68"/>
        <end position="90"/>
    </location>
</feature>
<sequence length="293" mass="31529">MVGPFEQALLAAMIFVIMLGMGASLTPRDFYLALRRPYGLAVGVVSQYGFMPFIGFLMTLALALPEPIAIGLLIMSCMPGGTTSNIFAYFSKGNLALSVLMTVTSTVFGVILIPIVLVIYATALDLEIPRENIIATLVILLVPVAIGMGLRKISANIGAVTEFFGSALALFFIAFIAISWIPRNWQFLLTTTPATYFAAIMLGVFGILVGYLFARSLKLHPRNVRTIALETGIQNGPLAVAIIALTFPSDEQQGIMAVAALYSLFIVITSTLVTLIFRRANTAAEQKIPDSLL</sequence>
<dbReference type="OrthoDB" id="9806785at2"/>
<evidence type="ECO:0000256" key="2">
    <source>
        <dbReference type="ARBA" id="ARBA00022692"/>
    </source>
</evidence>
<evidence type="ECO:0000313" key="6">
    <source>
        <dbReference type="EMBL" id="CTQ71794.1"/>
    </source>
</evidence>
<keyword evidence="2 5" id="KW-0812">Transmembrane</keyword>
<feature type="transmembrane region" description="Helical" evidence="5">
    <location>
        <begin position="254"/>
        <end position="277"/>
    </location>
</feature>
<feature type="transmembrane region" description="Helical" evidence="5">
    <location>
        <begin position="133"/>
        <end position="151"/>
    </location>
</feature>
<keyword evidence="4 5" id="KW-0472">Membrane</keyword>
<name>A0A0M7ADT8_9HYPH</name>
<gene>
    <name evidence="6" type="ORF">LAX5112_02931</name>
</gene>
<keyword evidence="7" id="KW-1185">Reference proteome</keyword>
<dbReference type="PANTHER" id="PTHR10361:SF28">
    <property type="entry name" value="P3 PROTEIN-RELATED"/>
    <property type="match status" value="1"/>
</dbReference>
<organism evidence="6 7">
    <name type="scientific">Roseibium alexandrii</name>
    <dbReference type="NCBI Taxonomy" id="388408"/>
    <lineage>
        <taxon>Bacteria</taxon>
        <taxon>Pseudomonadati</taxon>
        <taxon>Pseudomonadota</taxon>
        <taxon>Alphaproteobacteria</taxon>
        <taxon>Hyphomicrobiales</taxon>
        <taxon>Stappiaceae</taxon>
        <taxon>Roseibium</taxon>
    </lineage>
</organism>
<dbReference type="EMBL" id="CXWD01000011">
    <property type="protein sequence ID" value="CTQ71794.1"/>
    <property type="molecule type" value="Genomic_DNA"/>
</dbReference>
<dbReference type="AlphaFoldDB" id="A0A0M7ADT8"/>
<feature type="transmembrane region" description="Helical" evidence="5">
    <location>
        <begin position="226"/>
        <end position="248"/>
    </location>
</feature>
<evidence type="ECO:0000313" key="7">
    <source>
        <dbReference type="Proteomes" id="UP000053235"/>
    </source>
</evidence>
<feature type="transmembrane region" description="Helical" evidence="5">
    <location>
        <begin position="97"/>
        <end position="121"/>
    </location>
</feature>
<evidence type="ECO:0000256" key="5">
    <source>
        <dbReference type="SAM" id="Phobius"/>
    </source>
</evidence>
<dbReference type="InterPro" id="IPR004710">
    <property type="entry name" value="Bilac:Na_transpt"/>
</dbReference>
<proteinExistence type="predicted"/>
<protein>
    <submittedName>
        <fullName evidence="6">Bile acid transporter</fullName>
    </submittedName>
</protein>
<dbReference type="InterPro" id="IPR038770">
    <property type="entry name" value="Na+/solute_symporter_sf"/>
</dbReference>
<evidence type="ECO:0000256" key="3">
    <source>
        <dbReference type="ARBA" id="ARBA00022989"/>
    </source>
</evidence>
<feature type="transmembrane region" description="Helical" evidence="5">
    <location>
        <begin position="6"/>
        <end position="26"/>
    </location>
</feature>
<dbReference type="InterPro" id="IPR002657">
    <property type="entry name" value="BilAc:Na_symport/Acr3"/>
</dbReference>
<evidence type="ECO:0000256" key="4">
    <source>
        <dbReference type="ARBA" id="ARBA00023136"/>
    </source>
</evidence>
<dbReference type="GO" id="GO:0016020">
    <property type="term" value="C:membrane"/>
    <property type="evidence" value="ECO:0007669"/>
    <property type="project" value="UniProtKB-SubCell"/>
</dbReference>
<dbReference type="STRING" id="388408.LAX5112_02931"/>